<sequence length="296" mass="34678">MSVPVRQHYIPKSYLRHFAINPKDNQLRSMIWHGWIGEYGPRTEKTSINSDKFKIEHFYTVPSNEEDPYIIERTFSAELEPRYSQIIKEVQEEGNLSLECRGNIMLWLFFSKYRNLRFRNHMEDLVKWYSHTVHAMQYGKDAAEAERMKFEIEAKYIAKQIQVEHFANEKLLEEFDRKLGSKEWRIWKSRKGNEFITTDDPGFSINMEPDDLQNLNGLFAGNAAASNFFPLTPKYCVEIVPFRAGTPVSINLRNQVIPFAIASNTFIDFINGCSIRTRNKYIIGSSKEKIQNLLQS</sequence>
<proteinExistence type="predicted"/>
<dbReference type="Proteomes" id="UP000240978">
    <property type="component" value="Unassembled WGS sequence"/>
</dbReference>
<dbReference type="OrthoDB" id="669645at2"/>
<evidence type="ECO:0000313" key="2">
    <source>
        <dbReference type="Proteomes" id="UP000240978"/>
    </source>
</evidence>
<protein>
    <submittedName>
        <fullName evidence="1">Uncharacterized protein DUF4238</fullName>
    </submittedName>
</protein>
<dbReference type="InterPro" id="IPR025332">
    <property type="entry name" value="DUF4238"/>
</dbReference>
<organism evidence="1 2">
    <name type="scientific">Chitinophaga ginsengisoli</name>
    <dbReference type="NCBI Taxonomy" id="363837"/>
    <lineage>
        <taxon>Bacteria</taxon>
        <taxon>Pseudomonadati</taxon>
        <taxon>Bacteroidota</taxon>
        <taxon>Chitinophagia</taxon>
        <taxon>Chitinophagales</taxon>
        <taxon>Chitinophagaceae</taxon>
        <taxon>Chitinophaga</taxon>
    </lineage>
</organism>
<keyword evidence="2" id="KW-1185">Reference proteome</keyword>
<comment type="caution">
    <text evidence="1">The sequence shown here is derived from an EMBL/GenBank/DDBJ whole genome shotgun (WGS) entry which is preliminary data.</text>
</comment>
<evidence type="ECO:0000313" key="1">
    <source>
        <dbReference type="EMBL" id="PSL32277.1"/>
    </source>
</evidence>
<name>A0A2P8GE68_9BACT</name>
<dbReference type="EMBL" id="PYGK01000004">
    <property type="protein sequence ID" value="PSL32277.1"/>
    <property type="molecule type" value="Genomic_DNA"/>
</dbReference>
<reference evidence="1 2" key="1">
    <citation type="submission" date="2018-03" db="EMBL/GenBank/DDBJ databases">
        <title>Genomic Encyclopedia of Archaeal and Bacterial Type Strains, Phase II (KMG-II): from individual species to whole genera.</title>
        <authorList>
            <person name="Goeker M."/>
        </authorList>
    </citation>
    <scope>NUCLEOTIDE SEQUENCE [LARGE SCALE GENOMIC DNA]</scope>
    <source>
        <strain evidence="1 2">DSM 18107</strain>
    </source>
</reference>
<dbReference type="Pfam" id="PF14022">
    <property type="entry name" value="DUF4238"/>
    <property type="match status" value="1"/>
</dbReference>
<accession>A0A2P8GE68</accession>
<gene>
    <name evidence="1" type="ORF">CLV42_104580</name>
</gene>
<dbReference type="AlphaFoldDB" id="A0A2P8GE68"/>
<dbReference type="RefSeq" id="WP_106602459.1">
    <property type="nucleotide sequence ID" value="NZ_PYGK01000004.1"/>
</dbReference>